<dbReference type="EMBL" id="JAVDPW010000004">
    <property type="protein sequence ID" value="MDR6289932.1"/>
    <property type="molecule type" value="Genomic_DNA"/>
</dbReference>
<dbReference type="PANTHER" id="PTHR43464:SF19">
    <property type="entry name" value="UBIQUINONE BIOSYNTHESIS O-METHYLTRANSFERASE, MITOCHONDRIAL"/>
    <property type="match status" value="1"/>
</dbReference>
<dbReference type="GO" id="GO:0032259">
    <property type="term" value="P:methylation"/>
    <property type="evidence" value="ECO:0007669"/>
    <property type="project" value="UniProtKB-KW"/>
</dbReference>
<dbReference type="InterPro" id="IPR029063">
    <property type="entry name" value="SAM-dependent_MTases_sf"/>
</dbReference>
<keyword evidence="2" id="KW-0808">Transferase</keyword>
<reference evidence="5 6" key="1">
    <citation type="submission" date="2023-07" db="EMBL/GenBank/DDBJ databases">
        <title>Sorghum-associated microbial communities from plants grown in Nebraska, USA.</title>
        <authorList>
            <person name="Schachtman D."/>
        </authorList>
    </citation>
    <scope>NUCLEOTIDE SEQUENCE [LARGE SCALE GENOMIC DNA]</scope>
    <source>
        <strain evidence="5 6">584</strain>
    </source>
</reference>
<comment type="caution">
    <text evidence="5">The sequence shown here is derived from an EMBL/GenBank/DDBJ whole genome shotgun (WGS) entry which is preliminary data.</text>
</comment>
<feature type="domain" description="Methyltransferase" evidence="4">
    <location>
        <begin position="49"/>
        <end position="150"/>
    </location>
</feature>
<accession>A0ABU1JNN8</accession>
<dbReference type="InterPro" id="IPR041698">
    <property type="entry name" value="Methyltransf_25"/>
</dbReference>
<evidence type="ECO:0000259" key="4">
    <source>
        <dbReference type="Pfam" id="PF13649"/>
    </source>
</evidence>
<evidence type="ECO:0000256" key="1">
    <source>
        <dbReference type="ARBA" id="ARBA00022603"/>
    </source>
</evidence>
<evidence type="ECO:0000313" key="5">
    <source>
        <dbReference type="EMBL" id="MDR6289932.1"/>
    </source>
</evidence>
<proteinExistence type="predicted"/>
<dbReference type="SUPFAM" id="SSF53335">
    <property type="entry name" value="S-adenosyl-L-methionine-dependent methyltransferases"/>
    <property type="match status" value="1"/>
</dbReference>
<keyword evidence="3" id="KW-0949">S-adenosyl-L-methionine</keyword>
<gene>
    <name evidence="5" type="ORF">E9232_002453</name>
</gene>
<sequence>MTTPDDMMDADGVVAGLGLAGPAHAIQLAQTRFRMRLVEHWRIAPGARVLEIGCGQGDTTVALAAAVGPDGHVTAIDAADGGYGAPDTLADAAERIGRSSLGGRIGFRFGADILDPAIPLPHSRYDCAVLAHCSWYFRSAEVLRRTLRRLGDWTDRLCLSEWDLQPTKPTQIPHLLAVILQGRMARLDSAFDGNVRTPLSQAALTAVLREAGWRVGEAVPVDSTQLQDGRWEVDNGLALLPQPLTAFEAAPLAGIDMAALQAVIGSAEIESLPSFAMTCRRIG</sequence>
<dbReference type="GO" id="GO:0008168">
    <property type="term" value="F:methyltransferase activity"/>
    <property type="evidence" value="ECO:0007669"/>
    <property type="project" value="UniProtKB-KW"/>
</dbReference>
<keyword evidence="6" id="KW-1185">Reference proteome</keyword>
<dbReference type="PANTHER" id="PTHR43464">
    <property type="entry name" value="METHYLTRANSFERASE"/>
    <property type="match status" value="1"/>
</dbReference>
<evidence type="ECO:0000256" key="3">
    <source>
        <dbReference type="ARBA" id="ARBA00022691"/>
    </source>
</evidence>
<name>A0ABU1JNN8_9PROT</name>
<keyword evidence="1 5" id="KW-0489">Methyltransferase</keyword>
<evidence type="ECO:0000256" key="2">
    <source>
        <dbReference type="ARBA" id="ARBA00022679"/>
    </source>
</evidence>
<dbReference type="Proteomes" id="UP001262410">
    <property type="component" value="Unassembled WGS sequence"/>
</dbReference>
<dbReference type="Gene3D" id="3.40.50.150">
    <property type="entry name" value="Vaccinia Virus protein VP39"/>
    <property type="match status" value="1"/>
</dbReference>
<protein>
    <submittedName>
        <fullName evidence="5">SAM-dependent methyltransferase</fullName>
    </submittedName>
</protein>
<dbReference type="Pfam" id="PF13649">
    <property type="entry name" value="Methyltransf_25"/>
    <property type="match status" value="1"/>
</dbReference>
<organism evidence="5 6">
    <name type="scientific">Inquilinus ginsengisoli</name>
    <dbReference type="NCBI Taxonomy" id="363840"/>
    <lineage>
        <taxon>Bacteria</taxon>
        <taxon>Pseudomonadati</taxon>
        <taxon>Pseudomonadota</taxon>
        <taxon>Alphaproteobacteria</taxon>
        <taxon>Rhodospirillales</taxon>
        <taxon>Rhodospirillaceae</taxon>
        <taxon>Inquilinus</taxon>
    </lineage>
</organism>
<dbReference type="CDD" id="cd02440">
    <property type="entry name" value="AdoMet_MTases"/>
    <property type="match status" value="1"/>
</dbReference>
<dbReference type="RefSeq" id="WP_309794307.1">
    <property type="nucleotide sequence ID" value="NZ_JAVDPW010000004.1"/>
</dbReference>
<evidence type="ECO:0000313" key="6">
    <source>
        <dbReference type="Proteomes" id="UP001262410"/>
    </source>
</evidence>